<reference evidence="8" key="1">
    <citation type="submission" date="2017-11" db="EMBL/GenBank/DDBJ databases">
        <title>Three new genomes from thermophilic consortium.</title>
        <authorList>
            <person name="Quaggio R."/>
            <person name="Amgarten D."/>
            <person name="Setubal J.C."/>
        </authorList>
    </citation>
    <scope>NUCLEOTIDE SEQUENCE</scope>
    <source>
        <strain evidence="8">ZCTH01-B2</strain>
    </source>
</reference>
<dbReference type="Proteomes" id="UP000732377">
    <property type="component" value="Unassembled WGS sequence"/>
</dbReference>
<comment type="caution">
    <text evidence="8">The sequence shown here is derived from an EMBL/GenBank/DDBJ whole genome shotgun (WGS) entry which is preliminary data.</text>
</comment>
<protein>
    <submittedName>
        <fullName evidence="8">Fumarate hydratase</fullName>
    </submittedName>
</protein>
<dbReference type="RefSeq" id="WP_273377621.1">
    <property type="nucleotide sequence ID" value="NZ_PIUK01000007.1"/>
</dbReference>
<feature type="domain" description="Fe-S hydro-lyase tartrate dehydratase alpha-type catalytic" evidence="7">
    <location>
        <begin position="11"/>
        <end position="278"/>
    </location>
</feature>
<dbReference type="NCBIfam" id="NF004885">
    <property type="entry name" value="PRK06246.1"/>
    <property type="match status" value="1"/>
</dbReference>
<evidence type="ECO:0000313" key="8">
    <source>
        <dbReference type="EMBL" id="MBY6274930.1"/>
    </source>
</evidence>
<keyword evidence="5" id="KW-0411">Iron-sulfur</keyword>
<dbReference type="AlphaFoldDB" id="A0A953IB71"/>
<dbReference type="PANTHER" id="PTHR30389">
    <property type="entry name" value="FUMARATE HYDRATASE-RELATED"/>
    <property type="match status" value="1"/>
</dbReference>
<dbReference type="InterPro" id="IPR004646">
    <property type="entry name" value="Fe-S_hydro-lyase_TtdA-typ_cat"/>
</dbReference>
<proteinExistence type="inferred from homology"/>
<evidence type="ECO:0000256" key="2">
    <source>
        <dbReference type="ARBA" id="ARBA00022485"/>
    </source>
</evidence>
<dbReference type="GO" id="GO:0016829">
    <property type="term" value="F:lyase activity"/>
    <property type="evidence" value="ECO:0007669"/>
    <property type="project" value="UniProtKB-KW"/>
</dbReference>
<evidence type="ECO:0000259" key="7">
    <source>
        <dbReference type="Pfam" id="PF05681"/>
    </source>
</evidence>
<gene>
    <name evidence="8" type="ORF">CWE10_01730</name>
</gene>
<dbReference type="NCBIfam" id="TIGR00722">
    <property type="entry name" value="ttdA_fumA_fumB"/>
    <property type="match status" value="1"/>
</dbReference>
<evidence type="ECO:0000256" key="5">
    <source>
        <dbReference type="ARBA" id="ARBA00023014"/>
    </source>
</evidence>
<dbReference type="Pfam" id="PF05681">
    <property type="entry name" value="Fumerase"/>
    <property type="match status" value="1"/>
</dbReference>
<evidence type="ECO:0000313" key="9">
    <source>
        <dbReference type="Proteomes" id="UP000732377"/>
    </source>
</evidence>
<name>A0A953IB71_SYMTR</name>
<dbReference type="EMBL" id="PIUK01000007">
    <property type="protein sequence ID" value="MBY6274930.1"/>
    <property type="molecule type" value="Genomic_DNA"/>
</dbReference>
<keyword evidence="3" id="KW-0479">Metal-binding</keyword>
<accession>A0A953IB71</accession>
<evidence type="ECO:0000256" key="4">
    <source>
        <dbReference type="ARBA" id="ARBA00023004"/>
    </source>
</evidence>
<sequence length="280" mass="30028">MRELHVDQVAEAVSNLVMEANYVLEPDVVAALEKARCDEQSAAGRAVLEQLVENADLARNERVPMCQDTGNALVFLEVGQDLHLVGGDLYEAVNRGVRKGYTDGYLRKSIVDDPLRRKNTGDNTPAFIYTDIVPGDRLRIRVATKGGGAENMGQLKMLPPSAGWEGAKRFIVEAVAAAGPNACPPVLVGVGIGGNFDKVALLAKKALLRPVGEPNPDPAWAAREQELLAEINKLGIGPMGLGGRVTAFAVHIETMPCHITALPVAVNIDCHAHRHKEVVL</sequence>
<evidence type="ECO:0000256" key="3">
    <source>
        <dbReference type="ARBA" id="ARBA00022723"/>
    </source>
</evidence>
<dbReference type="GO" id="GO:0046872">
    <property type="term" value="F:metal ion binding"/>
    <property type="evidence" value="ECO:0007669"/>
    <property type="project" value="UniProtKB-KW"/>
</dbReference>
<dbReference type="PANTHER" id="PTHR30389:SF17">
    <property type="entry name" value="L(+)-TARTRATE DEHYDRATASE SUBUNIT ALPHA-RELATED"/>
    <property type="match status" value="1"/>
</dbReference>
<dbReference type="GO" id="GO:0051539">
    <property type="term" value="F:4 iron, 4 sulfur cluster binding"/>
    <property type="evidence" value="ECO:0007669"/>
    <property type="project" value="UniProtKB-KW"/>
</dbReference>
<dbReference type="InterPro" id="IPR051208">
    <property type="entry name" value="Class-I_Fumarase/Tartrate_DH"/>
</dbReference>
<organism evidence="8 9">
    <name type="scientific">Symbiobacterium thermophilum</name>
    <dbReference type="NCBI Taxonomy" id="2734"/>
    <lineage>
        <taxon>Bacteria</taxon>
        <taxon>Bacillati</taxon>
        <taxon>Bacillota</taxon>
        <taxon>Clostridia</taxon>
        <taxon>Eubacteriales</taxon>
        <taxon>Symbiobacteriaceae</taxon>
        <taxon>Symbiobacterium</taxon>
    </lineage>
</organism>
<keyword evidence="6" id="KW-0456">Lyase</keyword>
<keyword evidence="2" id="KW-0004">4Fe-4S</keyword>
<comment type="similarity">
    <text evidence="1">Belongs to the class-I fumarase family.</text>
</comment>
<keyword evidence="4" id="KW-0408">Iron</keyword>
<evidence type="ECO:0000256" key="1">
    <source>
        <dbReference type="ARBA" id="ARBA00008876"/>
    </source>
</evidence>
<evidence type="ECO:0000256" key="6">
    <source>
        <dbReference type="ARBA" id="ARBA00023239"/>
    </source>
</evidence>